<dbReference type="RefSeq" id="XP_032820015.1">
    <property type="nucleotide sequence ID" value="XM_032964124.1"/>
</dbReference>
<dbReference type="AlphaFoldDB" id="A0AAJ7TLD6"/>
<dbReference type="KEGG" id="pmrn:116947880"/>
<sequence length="269" mass="28558">MIETITHKLRACSLNEVRPFVLKVTRLCSGDSDSEEENQELAQIDRERRKLRCLPCRPTGADLSQRTTHYKELLQPSAECQNRLGLLEDRAVPAVPAACGWQERRAPRCYHTWPQAGGRPGGRCSLVAARAWAGWDPHRSVPAAFQPLRQQHPCRAAAAAAAAARTLATAPDPPLAAFLQPEARGGSGGCGNAGGGDGGAVVVVRRPHATLADPARRPSLNFEKMQQSVGGGLSCPRDPAMFAFRPLASPADVLGCSPAVPGSTAAPDP</sequence>
<accession>A0AAJ7TLD6</accession>
<name>A0AAJ7TLD6_PETMA</name>
<organism evidence="1 2">
    <name type="scientific">Petromyzon marinus</name>
    <name type="common">Sea lamprey</name>
    <dbReference type="NCBI Taxonomy" id="7757"/>
    <lineage>
        <taxon>Eukaryota</taxon>
        <taxon>Metazoa</taxon>
        <taxon>Chordata</taxon>
        <taxon>Craniata</taxon>
        <taxon>Vertebrata</taxon>
        <taxon>Cyclostomata</taxon>
        <taxon>Hyperoartia</taxon>
        <taxon>Petromyzontiformes</taxon>
        <taxon>Petromyzontidae</taxon>
        <taxon>Petromyzon</taxon>
    </lineage>
</organism>
<keyword evidence="1" id="KW-1185">Reference proteome</keyword>
<evidence type="ECO:0000313" key="1">
    <source>
        <dbReference type="Proteomes" id="UP001318040"/>
    </source>
</evidence>
<gene>
    <name evidence="2" type="primary">LOC116947880</name>
</gene>
<reference evidence="2" key="1">
    <citation type="submission" date="2025-08" db="UniProtKB">
        <authorList>
            <consortium name="RefSeq"/>
        </authorList>
    </citation>
    <scope>IDENTIFICATION</scope>
    <source>
        <tissue evidence="2">Sperm</tissue>
    </source>
</reference>
<dbReference type="PANTHER" id="PTHR41142:SF1">
    <property type="entry name" value="SI:DKEY-16J16.4"/>
    <property type="match status" value="1"/>
</dbReference>
<proteinExistence type="predicted"/>
<protein>
    <submittedName>
        <fullName evidence="2">Uncharacterized protein LOC116947880 isoform X1</fullName>
    </submittedName>
</protein>
<evidence type="ECO:0000313" key="2">
    <source>
        <dbReference type="RefSeq" id="XP_032820015.1"/>
    </source>
</evidence>
<dbReference type="PANTHER" id="PTHR41142">
    <property type="entry name" value="SI:DKEY-16J16.4"/>
    <property type="match status" value="1"/>
</dbReference>
<dbReference type="Proteomes" id="UP001318040">
    <property type="component" value="Chromosome 31"/>
</dbReference>